<name>B9RHV6_RICCO</name>
<protein>
    <submittedName>
        <fullName evidence="3">Uncharacterized protein</fullName>
    </submittedName>
</protein>
<feature type="chain" id="PRO_5002888396" evidence="2">
    <location>
        <begin position="25"/>
        <end position="143"/>
    </location>
</feature>
<reference evidence="4" key="1">
    <citation type="journal article" date="2010" name="Nat. Biotechnol.">
        <title>Draft genome sequence of the oilseed species Ricinus communis.</title>
        <authorList>
            <person name="Chan A.P."/>
            <person name="Crabtree J."/>
            <person name="Zhao Q."/>
            <person name="Lorenzi H."/>
            <person name="Orvis J."/>
            <person name="Puiu D."/>
            <person name="Melake-Berhan A."/>
            <person name="Jones K.M."/>
            <person name="Redman J."/>
            <person name="Chen G."/>
            <person name="Cahoon E.B."/>
            <person name="Gedil M."/>
            <person name="Stanke M."/>
            <person name="Haas B.J."/>
            <person name="Wortman J.R."/>
            <person name="Fraser-Liggett C.M."/>
            <person name="Ravel J."/>
            <person name="Rabinowicz P.D."/>
        </authorList>
    </citation>
    <scope>NUCLEOTIDE SEQUENCE [LARGE SCALE GENOMIC DNA]</scope>
    <source>
        <strain evidence="4">cv. Hale</strain>
    </source>
</reference>
<sequence>MMNKRAIAVIVVIICVLFVWGAAGDDEAENGGEERSAVSHKLTAMFSFRAATITITLWDRARSIVNTVQAYLYPPNLDFRRSNEGREKEEGEAGEKVKEAVGESLRKSKATVEDSAKGAAKVATERLHKTKEKVSGGRDGNEL</sequence>
<organism evidence="3 4">
    <name type="scientific">Ricinus communis</name>
    <name type="common">Castor bean</name>
    <dbReference type="NCBI Taxonomy" id="3988"/>
    <lineage>
        <taxon>Eukaryota</taxon>
        <taxon>Viridiplantae</taxon>
        <taxon>Streptophyta</taxon>
        <taxon>Embryophyta</taxon>
        <taxon>Tracheophyta</taxon>
        <taxon>Spermatophyta</taxon>
        <taxon>Magnoliopsida</taxon>
        <taxon>eudicotyledons</taxon>
        <taxon>Gunneridae</taxon>
        <taxon>Pentapetalae</taxon>
        <taxon>rosids</taxon>
        <taxon>fabids</taxon>
        <taxon>Malpighiales</taxon>
        <taxon>Euphorbiaceae</taxon>
        <taxon>Acalyphoideae</taxon>
        <taxon>Acalypheae</taxon>
        <taxon>Ricinus</taxon>
    </lineage>
</organism>
<dbReference type="STRING" id="3988.B9RHV6"/>
<feature type="region of interest" description="Disordered" evidence="1">
    <location>
        <begin position="80"/>
        <end position="143"/>
    </location>
</feature>
<feature type="compositionally biased region" description="Basic and acidic residues" evidence="1">
    <location>
        <begin position="80"/>
        <end position="116"/>
    </location>
</feature>
<dbReference type="eggNOG" id="ENOG502S6HC">
    <property type="taxonomic scope" value="Eukaryota"/>
</dbReference>
<evidence type="ECO:0000256" key="1">
    <source>
        <dbReference type="SAM" id="MobiDB-lite"/>
    </source>
</evidence>
<gene>
    <name evidence="3" type="ORF">RCOM_1573900</name>
</gene>
<dbReference type="InParanoid" id="B9RHV6"/>
<evidence type="ECO:0000313" key="4">
    <source>
        <dbReference type="Proteomes" id="UP000008311"/>
    </source>
</evidence>
<keyword evidence="4" id="KW-1185">Reference proteome</keyword>
<feature type="signal peptide" evidence="2">
    <location>
        <begin position="1"/>
        <end position="24"/>
    </location>
</feature>
<dbReference type="Proteomes" id="UP000008311">
    <property type="component" value="Unassembled WGS sequence"/>
</dbReference>
<keyword evidence="2" id="KW-0732">Signal</keyword>
<dbReference type="PANTHER" id="PTHR35463:SF11">
    <property type="entry name" value="TRANSMEMBRANE PROTEIN"/>
    <property type="match status" value="1"/>
</dbReference>
<dbReference type="KEGG" id="rcu:8259966"/>
<evidence type="ECO:0000256" key="2">
    <source>
        <dbReference type="SAM" id="SignalP"/>
    </source>
</evidence>
<dbReference type="OrthoDB" id="690661at2759"/>
<evidence type="ECO:0000313" key="3">
    <source>
        <dbReference type="EMBL" id="EEF48728.1"/>
    </source>
</evidence>
<feature type="compositionally biased region" description="Basic and acidic residues" evidence="1">
    <location>
        <begin position="123"/>
        <end position="143"/>
    </location>
</feature>
<dbReference type="EMBL" id="EQ973781">
    <property type="protein sequence ID" value="EEF48728.1"/>
    <property type="molecule type" value="Genomic_DNA"/>
</dbReference>
<proteinExistence type="predicted"/>
<dbReference type="PANTHER" id="PTHR35463">
    <property type="entry name" value="TRANSMEMBRANE PROTEIN"/>
    <property type="match status" value="1"/>
</dbReference>
<accession>B9RHV6</accession>
<dbReference type="AlphaFoldDB" id="B9RHV6"/>